<evidence type="ECO:0000256" key="1">
    <source>
        <dbReference type="SAM" id="MobiDB-lite"/>
    </source>
</evidence>
<feature type="compositionally biased region" description="Basic and acidic residues" evidence="1">
    <location>
        <begin position="46"/>
        <end position="55"/>
    </location>
</feature>
<accession>A0A0L7M9Y4</accession>
<dbReference type="Pfam" id="PF12879">
    <property type="entry name" value="SICA_C"/>
    <property type="match status" value="1"/>
</dbReference>
<organism evidence="3 4">
    <name type="scientific">Plasmodium falciparum (isolate Dd2)</name>
    <dbReference type="NCBI Taxonomy" id="57267"/>
    <lineage>
        <taxon>Eukaryota</taxon>
        <taxon>Sar</taxon>
        <taxon>Alveolata</taxon>
        <taxon>Apicomplexa</taxon>
        <taxon>Aconoidasida</taxon>
        <taxon>Haemosporida</taxon>
        <taxon>Plasmodiidae</taxon>
        <taxon>Plasmodium</taxon>
        <taxon>Plasmodium (Laverania)</taxon>
    </lineage>
</organism>
<reference evidence="4" key="2">
    <citation type="submission" date="2006-09" db="EMBL/GenBank/DDBJ databases">
        <title>The genome sequence of Plasmodium falciparum Dd2.</title>
        <authorList>
            <consortium name="The Broad Institute Genome Sequencing Platform"/>
            <person name="Birren B."/>
            <person name="Lander E."/>
            <person name="Galagan J."/>
            <person name="Nusbaum C."/>
            <person name="Devon K."/>
            <person name="Henn M."/>
            <person name="Jaffe D."/>
            <person name="Butler J."/>
            <person name="Alvarez P."/>
            <person name="Gnerre S."/>
            <person name="Grabherr M."/>
            <person name="Kleber M."/>
            <person name="Mauceli E."/>
            <person name="Brockman W."/>
            <person name="MacCallum I.A."/>
            <person name="Rounsley S."/>
            <person name="Young S."/>
            <person name="LaButti K."/>
            <person name="Pushparaj V."/>
            <person name="DeCaprio D."/>
            <person name="Crawford M."/>
            <person name="Koehrsen M."/>
            <person name="Engels R."/>
            <person name="Montgomery P."/>
            <person name="Pearson M."/>
            <person name="Howarth C."/>
            <person name="Larson L."/>
            <person name="Luoma S."/>
            <person name="White J."/>
            <person name="Kodira C."/>
            <person name="Zeng Q."/>
            <person name="O'Leary S."/>
            <person name="Yandava C."/>
            <person name="Alvarado L."/>
            <person name="Wirth D."/>
            <person name="Volkman S."/>
            <person name="Hartl D."/>
        </authorList>
    </citation>
    <scope>NUCLEOTIDE SEQUENCE [LARGE SCALE GENOMIC DNA]</scope>
</reference>
<sequence length="148" mass="18306">MKCYEKKCMFDIHKGDDTYNIFNNDLVVEDINRKIKNVSRKKKDINRKQKDESRKKKDINRKKKDINRKKKDINRKNDEIHISLNQHNNEWIQVIKLHLHLIDECKKEEWEKNKYDFLEICIQEYIKNENKDNNSRNFLEDEIFSFFI</sequence>
<name>A0A0L7M9Y4_PLAF4</name>
<dbReference type="InterPro" id="IPR024288">
    <property type="entry name" value="SICA_C"/>
</dbReference>
<feature type="domain" description="Schizont-infected cell agglutination C-terminal" evidence="2">
    <location>
        <begin position="93"/>
        <end position="133"/>
    </location>
</feature>
<evidence type="ECO:0000259" key="2">
    <source>
        <dbReference type="Pfam" id="PF12879"/>
    </source>
</evidence>
<protein>
    <recommendedName>
        <fullName evidence="2">Schizont-infected cell agglutination C-terminal domain-containing protein</fullName>
    </recommendedName>
</protein>
<feature type="region of interest" description="Disordered" evidence="1">
    <location>
        <begin position="39"/>
        <end position="72"/>
    </location>
</feature>
<proteinExistence type="predicted"/>
<dbReference type="AlphaFoldDB" id="A0A0L7M9Y4"/>
<feature type="compositionally biased region" description="Basic residues" evidence="1">
    <location>
        <begin position="56"/>
        <end position="72"/>
    </location>
</feature>
<dbReference type="Proteomes" id="UP000054282">
    <property type="component" value="Unassembled WGS sequence"/>
</dbReference>
<evidence type="ECO:0000313" key="4">
    <source>
        <dbReference type="Proteomes" id="UP000054282"/>
    </source>
</evidence>
<gene>
    <name evidence="3" type="ORF">PFDG_04939</name>
</gene>
<evidence type="ECO:0000313" key="3">
    <source>
        <dbReference type="EMBL" id="KOB89390.1"/>
    </source>
</evidence>
<reference evidence="4" key="1">
    <citation type="submission" date="2006-09" db="EMBL/GenBank/DDBJ databases">
        <title>Annotation of Plasmodium falciparum Dd2.</title>
        <authorList>
            <consortium name="The Broad Institute Genome Sequencing Platform"/>
            <person name="Volkman S.K."/>
            <person name="Neafsey D.E."/>
            <person name="Dash A.P."/>
            <person name="Chitnis C.E."/>
            <person name="Hartl D.L."/>
            <person name="Young S.K."/>
            <person name="Zeng Q."/>
            <person name="Koehrsen M."/>
            <person name="Alvarado L."/>
            <person name="Berlin A."/>
            <person name="Borenstein D."/>
            <person name="Chapman S.B."/>
            <person name="Chen Z."/>
            <person name="Engels R."/>
            <person name="Freedman E."/>
            <person name="Gellesch M."/>
            <person name="Goldberg J."/>
            <person name="Griggs A."/>
            <person name="Gujja S."/>
            <person name="Heilman E.R."/>
            <person name="Heiman D.I."/>
            <person name="Howarth C."/>
            <person name="Jen D."/>
            <person name="Larson L."/>
            <person name="Mehta T."/>
            <person name="Neiman D."/>
            <person name="Park D."/>
            <person name="Pearson M."/>
            <person name="Roberts A."/>
            <person name="Saif S."/>
            <person name="Shea T."/>
            <person name="Shenoy N."/>
            <person name="Sisk P."/>
            <person name="Stolte C."/>
            <person name="Sykes S."/>
            <person name="Walk T."/>
            <person name="White J."/>
            <person name="Yandava C."/>
            <person name="Haas B."/>
            <person name="Henn M.R."/>
            <person name="Nusbaum C."/>
            <person name="Birren B."/>
        </authorList>
    </citation>
    <scope>NUCLEOTIDE SEQUENCE [LARGE SCALE GENOMIC DNA]</scope>
</reference>
<dbReference type="EMBL" id="GG702345">
    <property type="protein sequence ID" value="KOB89390.1"/>
    <property type="molecule type" value="Genomic_DNA"/>
</dbReference>
<dbReference type="KEGG" id="pfd:PFDG_04939"/>